<dbReference type="AlphaFoldDB" id="A0A484RS99"/>
<dbReference type="PANTHER" id="PTHR48105">
    <property type="entry name" value="THIOREDOXIN REDUCTASE 1-RELATED-RELATED"/>
    <property type="match status" value="1"/>
</dbReference>
<proteinExistence type="predicted"/>
<dbReference type="Pfam" id="PF07992">
    <property type="entry name" value="Pyr_redox_2"/>
    <property type="match status" value="1"/>
</dbReference>
<evidence type="ECO:0000313" key="5">
    <source>
        <dbReference type="EMBL" id="VFR65587.1"/>
    </source>
</evidence>
<dbReference type="EC" id="1.8.1.9" evidence="4"/>
<keyword evidence="1" id="KW-0285">Flavoprotein</keyword>
<evidence type="ECO:0000256" key="2">
    <source>
        <dbReference type="ARBA" id="ARBA00023002"/>
    </source>
</evidence>
<dbReference type="EMBL" id="CAADII010000007">
    <property type="protein sequence ID" value="VFR53168.1"/>
    <property type="molecule type" value="Genomic_DNA"/>
</dbReference>
<dbReference type="PRINTS" id="PR00368">
    <property type="entry name" value="FADPNR"/>
</dbReference>
<gene>
    <name evidence="4" type="ORF">BRI6_2711</name>
    <name evidence="5" type="ORF">BRI9_2767</name>
    <name evidence="6" type="ORF">IVO3_2767</name>
</gene>
<evidence type="ECO:0000313" key="6">
    <source>
        <dbReference type="EMBL" id="VFR92641.1"/>
    </source>
</evidence>
<feature type="domain" description="FAD/NAD(P)-binding" evidence="3">
    <location>
        <begin position="17"/>
        <end position="287"/>
    </location>
</feature>
<reference evidence="4" key="1">
    <citation type="submission" date="2019-03" db="EMBL/GenBank/DDBJ databases">
        <authorList>
            <person name="Danneels B."/>
        </authorList>
    </citation>
    <scope>NUCLEOTIDE SEQUENCE</scope>
</reference>
<dbReference type="GO" id="GO:0004791">
    <property type="term" value="F:thioredoxin-disulfide reductase (NADPH) activity"/>
    <property type="evidence" value="ECO:0007669"/>
    <property type="project" value="UniProtKB-EC"/>
</dbReference>
<dbReference type="InterPro" id="IPR050097">
    <property type="entry name" value="Ferredoxin-NADP_redctase_2"/>
</dbReference>
<keyword evidence="2 4" id="KW-0560">Oxidoreductase</keyword>
<name>A0A484RS99_9ZZZZ</name>
<dbReference type="SUPFAM" id="SSF51905">
    <property type="entry name" value="FAD/NAD(P)-binding domain"/>
    <property type="match status" value="1"/>
</dbReference>
<dbReference type="Gene3D" id="3.50.50.60">
    <property type="entry name" value="FAD/NAD(P)-binding domain"/>
    <property type="match status" value="2"/>
</dbReference>
<dbReference type="EMBL" id="CAADIP010000031">
    <property type="protein sequence ID" value="VFR92641.1"/>
    <property type="molecule type" value="Genomic_DNA"/>
</dbReference>
<protein>
    <submittedName>
        <fullName evidence="4">Thioredoxin reductase</fullName>
        <ecNumber evidence="4">1.8.1.9</ecNumber>
    </submittedName>
</protein>
<dbReference type="InterPro" id="IPR023753">
    <property type="entry name" value="FAD/NAD-binding_dom"/>
</dbReference>
<dbReference type="InterPro" id="IPR036188">
    <property type="entry name" value="FAD/NAD-bd_sf"/>
</dbReference>
<organism evidence="4">
    <name type="scientific">plant metagenome</name>
    <dbReference type="NCBI Taxonomy" id="1297885"/>
    <lineage>
        <taxon>unclassified sequences</taxon>
        <taxon>metagenomes</taxon>
        <taxon>organismal metagenomes</taxon>
    </lineage>
</organism>
<evidence type="ECO:0000313" key="4">
    <source>
        <dbReference type="EMBL" id="VFR53168.1"/>
    </source>
</evidence>
<evidence type="ECO:0000259" key="3">
    <source>
        <dbReference type="Pfam" id="PF07992"/>
    </source>
</evidence>
<dbReference type="PRINTS" id="PR00469">
    <property type="entry name" value="PNDRDTASEII"/>
</dbReference>
<dbReference type="EMBL" id="CAADIK010000012">
    <property type="protein sequence ID" value="VFR65587.1"/>
    <property type="molecule type" value="Genomic_DNA"/>
</dbReference>
<evidence type="ECO:0000256" key="1">
    <source>
        <dbReference type="ARBA" id="ARBA00022630"/>
    </source>
</evidence>
<sequence length="311" mass="32727">MIHEMGAAPGKELCMRYDVILIGGSYAGLSAALQLARARRRILVVDAGRRRNRAVSHSHGFLTQDGMPPAEIAETARTQVLAYPTVDWVQGAVEDVAGQADAFTVTLSDGTTREARRLIVAAGVEDVLPVLPGLAERWGRQVFHCPYCHGYELGGTGIGVLASSDLAMHQALMLPDWGETTLFLNDAFVPDAAQHDQLRARGTRVVGGAVARLEGEGPGVDIVMDNGRVFALSGLFVATSLRPAPLALRMGLATEESPMGVTLRTDAMKATSTPGIFACGDVARAAGSVAFSVGDGAMAGMATHRSLMFGL</sequence>
<accession>A0A484RS99</accession>